<evidence type="ECO:0000313" key="2">
    <source>
        <dbReference type="Proteomes" id="UP000615446"/>
    </source>
</evidence>
<dbReference type="OrthoDB" id="1727884at2759"/>
<dbReference type="GO" id="GO:0016787">
    <property type="term" value="F:hydrolase activity"/>
    <property type="evidence" value="ECO:0007669"/>
    <property type="project" value="UniProtKB-KW"/>
</dbReference>
<name>A0A8H3L563_9GLOM</name>
<gene>
    <name evidence="1" type="ORF">RCL2_000812000</name>
</gene>
<keyword evidence="1" id="KW-0378">Hydrolase</keyword>
<comment type="caution">
    <text evidence="1">The sequence shown here is derived from an EMBL/GenBank/DDBJ whole genome shotgun (WGS) entry which is preliminary data.</text>
</comment>
<protein>
    <submittedName>
        <fullName evidence="1">P-loop containing nucleoside triphosphate hydrolase protein</fullName>
    </submittedName>
</protein>
<reference evidence="1" key="1">
    <citation type="submission" date="2019-10" db="EMBL/GenBank/DDBJ databases">
        <title>Conservation and host-specific expression of non-tandemly repeated heterogenous ribosome RNA gene in arbuscular mycorrhizal fungi.</title>
        <authorList>
            <person name="Maeda T."/>
            <person name="Kobayashi Y."/>
            <person name="Nakagawa T."/>
            <person name="Ezawa T."/>
            <person name="Yamaguchi K."/>
            <person name="Bino T."/>
            <person name="Nishimoto Y."/>
            <person name="Shigenobu S."/>
            <person name="Kawaguchi M."/>
        </authorList>
    </citation>
    <scope>NUCLEOTIDE SEQUENCE</scope>
    <source>
        <strain evidence="1">HR1</strain>
    </source>
</reference>
<accession>A0A8H3L563</accession>
<sequence length="116" mass="13039">MQKQKGTCGFAMIYLDQTLLRPMNAEVNNLIFGETLVANKAVDKCRALKDFSGLQDPRHINRIILSKFDTIDNTYSTTDFLGTLCLKAARCTDITLYNSELSPVLGFIAILRKFNT</sequence>
<dbReference type="EMBL" id="BLAL01000053">
    <property type="protein sequence ID" value="GES80859.1"/>
    <property type="molecule type" value="Genomic_DNA"/>
</dbReference>
<organism evidence="1 2">
    <name type="scientific">Rhizophagus clarus</name>
    <dbReference type="NCBI Taxonomy" id="94130"/>
    <lineage>
        <taxon>Eukaryota</taxon>
        <taxon>Fungi</taxon>
        <taxon>Fungi incertae sedis</taxon>
        <taxon>Mucoromycota</taxon>
        <taxon>Glomeromycotina</taxon>
        <taxon>Glomeromycetes</taxon>
        <taxon>Glomerales</taxon>
        <taxon>Glomeraceae</taxon>
        <taxon>Rhizophagus</taxon>
    </lineage>
</organism>
<dbReference type="AlphaFoldDB" id="A0A8H3L563"/>
<evidence type="ECO:0000313" key="1">
    <source>
        <dbReference type="EMBL" id="GES80859.1"/>
    </source>
</evidence>
<dbReference type="Proteomes" id="UP000615446">
    <property type="component" value="Unassembled WGS sequence"/>
</dbReference>
<proteinExistence type="predicted"/>